<dbReference type="EMBL" id="JADWDJ010000023">
    <property type="protein sequence ID" value="KAG5261802.1"/>
    <property type="molecule type" value="Genomic_DNA"/>
</dbReference>
<feature type="transmembrane region" description="Helical" evidence="1">
    <location>
        <begin position="35"/>
        <end position="57"/>
    </location>
</feature>
<accession>A0AAV6FL46</accession>
<evidence type="ECO:0000256" key="1">
    <source>
        <dbReference type="SAM" id="Phobius"/>
    </source>
</evidence>
<comment type="caution">
    <text evidence="2">The sequence shown here is derived from an EMBL/GenBank/DDBJ whole genome shotgun (WGS) entry which is preliminary data.</text>
</comment>
<proteinExistence type="predicted"/>
<dbReference type="AlphaFoldDB" id="A0AAV6FL46"/>
<evidence type="ECO:0000313" key="2">
    <source>
        <dbReference type="EMBL" id="KAG5261802.1"/>
    </source>
</evidence>
<keyword evidence="1" id="KW-0812">Transmembrane</keyword>
<protein>
    <submittedName>
        <fullName evidence="2">Uncharacterized protein</fullName>
    </submittedName>
</protein>
<sequence>MPRFSKTSKQVWKNLGAVHSRRLHLSSVCLRDVSLWTFTATLVLPCCHLMCAVLSYIQLSAIEWTQFLNYFFCLFEMLP</sequence>
<dbReference type="Proteomes" id="UP000823561">
    <property type="component" value="Chromosome 23"/>
</dbReference>
<keyword evidence="1" id="KW-0472">Membrane</keyword>
<keyword evidence="3" id="KW-1185">Reference proteome</keyword>
<evidence type="ECO:0000313" key="3">
    <source>
        <dbReference type="Proteomes" id="UP000823561"/>
    </source>
</evidence>
<gene>
    <name evidence="2" type="ORF">AALO_G00288560</name>
</gene>
<organism evidence="2 3">
    <name type="scientific">Alosa alosa</name>
    <name type="common">allis shad</name>
    <dbReference type="NCBI Taxonomy" id="278164"/>
    <lineage>
        <taxon>Eukaryota</taxon>
        <taxon>Metazoa</taxon>
        <taxon>Chordata</taxon>
        <taxon>Craniata</taxon>
        <taxon>Vertebrata</taxon>
        <taxon>Euteleostomi</taxon>
        <taxon>Actinopterygii</taxon>
        <taxon>Neopterygii</taxon>
        <taxon>Teleostei</taxon>
        <taxon>Clupei</taxon>
        <taxon>Clupeiformes</taxon>
        <taxon>Clupeoidei</taxon>
        <taxon>Clupeidae</taxon>
        <taxon>Alosa</taxon>
    </lineage>
</organism>
<name>A0AAV6FL46_9TELE</name>
<reference evidence="2" key="1">
    <citation type="submission" date="2020-10" db="EMBL/GenBank/DDBJ databases">
        <title>Chromosome-scale genome assembly of the Allis shad, Alosa alosa.</title>
        <authorList>
            <person name="Margot Z."/>
            <person name="Christophe K."/>
            <person name="Cabau C."/>
            <person name="Louis A."/>
            <person name="Berthelot C."/>
            <person name="Parey E."/>
            <person name="Roest Crollius H."/>
            <person name="Montfort J."/>
            <person name="Robinson-Rechavi M."/>
            <person name="Bucao C."/>
            <person name="Bouchez O."/>
            <person name="Gislard M."/>
            <person name="Lluch J."/>
            <person name="Milhes M."/>
            <person name="Lampietro C."/>
            <person name="Lopez Roques C."/>
            <person name="Donnadieu C."/>
            <person name="Braasch I."/>
            <person name="Desvignes T."/>
            <person name="Postlethwait J."/>
            <person name="Bobe J."/>
            <person name="Guiguen Y."/>
        </authorList>
    </citation>
    <scope>NUCLEOTIDE SEQUENCE</scope>
    <source>
        <strain evidence="2">M-15738</strain>
        <tissue evidence="2">Blood</tissue>
    </source>
</reference>
<keyword evidence="1" id="KW-1133">Transmembrane helix</keyword>